<dbReference type="PANTHER" id="PTHR24343">
    <property type="entry name" value="SERINE/THREONINE KINASE"/>
    <property type="match status" value="1"/>
</dbReference>
<dbReference type="AlphaFoldDB" id="A0A9P3LXE5"/>
<dbReference type="InterPro" id="IPR000719">
    <property type="entry name" value="Prot_kinase_dom"/>
</dbReference>
<organism evidence="12 13">
    <name type="scientific">Entomortierella parvispora</name>
    <dbReference type="NCBI Taxonomy" id="205924"/>
    <lineage>
        <taxon>Eukaryota</taxon>
        <taxon>Fungi</taxon>
        <taxon>Fungi incertae sedis</taxon>
        <taxon>Mucoromycota</taxon>
        <taxon>Mortierellomycotina</taxon>
        <taxon>Mortierellomycetes</taxon>
        <taxon>Mortierellales</taxon>
        <taxon>Mortierellaceae</taxon>
        <taxon>Entomortierella</taxon>
    </lineage>
</organism>
<dbReference type="InterPro" id="IPR017441">
    <property type="entry name" value="Protein_kinase_ATP_BS"/>
</dbReference>
<proteinExistence type="predicted"/>
<keyword evidence="3" id="KW-0808">Transferase</keyword>
<keyword evidence="2" id="KW-0723">Serine/threonine-protein kinase</keyword>
<evidence type="ECO:0000256" key="3">
    <source>
        <dbReference type="ARBA" id="ARBA00022679"/>
    </source>
</evidence>
<dbReference type="InterPro" id="IPR008271">
    <property type="entry name" value="Ser/Thr_kinase_AS"/>
</dbReference>
<feature type="region of interest" description="Disordered" evidence="10">
    <location>
        <begin position="114"/>
        <end position="142"/>
    </location>
</feature>
<feature type="compositionally biased region" description="Basic residues" evidence="10">
    <location>
        <begin position="211"/>
        <end position="227"/>
    </location>
</feature>
<evidence type="ECO:0000256" key="6">
    <source>
        <dbReference type="ARBA" id="ARBA00022840"/>
    </source>
</evidence>
<dbReference type="GO" id="GO:0004674">
    <property type="term" value="F:protein serine/threonine kinase activity"/>
    <property type="evidence" value="ECO:0007669"/>
    <property type="project" value="UniProtKB-KW"/>
</dbReference>
<evidence type="ECO:0000313" key="12">
    <source>
        <dbReference type="EMBL" id="GJJ74003.1"/>
    </source>
</evidence>
<dbReference type="SUPFAM" id="SSF56112">
    <property type="entry name" value="Protein kinase-like (PK-like)"/>
    <property type="match status" value="1"/>
</dbReference>
<evidence type="ECO:0000256" key="2">
    <source>
        <dbReference type="ARBA" id="ARBA00022527"/>
    </source>
</evidence>
<dbReference type="InterPro" id="IPR011009">
    <property type="entry name" value="Kinase-like_dom_sf"/>
</dbReference>
<comment type="catalytic activity">
    <reaction evidence="8">
        <text>L-seryl-[protein] + ATP = O-phospho-L-seryl-[protein] + ADP + H(+)</text>
        <dbReference type="Rhea" id="RHEA:17989"/>
        <dbReference type="Rhea" id="RHEA-COMP:9863"/>
        <dbReference type="Rhea" id="RHEA-COMP:11604"/>
        <dbReference type="ChEBI" id="CHEBI:15378"/>
        <dbReference type="ChEBI" id="CHEBI:29999"/>
        <dbReference type="ChEBI" id="CHEBI:30616"/>
        <dbReference type="ChEBI" id="CHEBI:83421"/>
        <dbReference type="ChEBI" id="CHEBI:456216"/>
        <dbReference type="EC" id="2.7.11.1"/>
    </reaction>
</comment>
<feature type="domain" description="Protein kinase" evidence="11">
    <location>
        <begin position="438"/>
        <end position="708"/>
    </location>
</feature>
<gene>
    <name evidence="12" type="ORF">EMPS_06361</name>
</gene>
<dbReference type="Proteomes" id="UP000827284">
    <property type="component" value="Unassembled WGS sequence"/>
</dbReference>
<feature type="region of interest" description="Disordered" evidence="10">
    <location>
        <begin position="211"/>
        <end position="265"/>
    </location>
</feature>
<evidence type="ECO:0000256" key="10">
    <source>
        <dbReference type="SAM" id="MobiDB-lite"/>
    </source>
</evidence>
<comment type="caution">
    <text evidence="12">The sequence shown here is derived from an EMBL/GenBank/DDBJ whole genome shotgun (WGS) entry which is preliminary data.</text>
</comment>
<dbReference type="EC" id="2.7.11.1" evidence="1"/>
<dbReference type="OrthoDB" id="6513151at2759"/>
<feature type="compositionally biased region" description="Polar residues" evidence="10">
    <location>
        <begin position="327"/>
        <end position="337"/>
    </location>
</feature>
<dbReference type="GO" id="GO:0005524">
    <property type="term" value="F:ATP binding"/>
    <property type="evidence" value="ECO:0007669"/>
    <property type="project" value="UniProtKB-UniRule"/>
</dbReference>
<name>A0A9P3LXE5_9FUNG</name>
<evidence type="ECO:0000313" key="13">
    <source>
        <dbReference type="Proteomes" id="UP000827284"/>
    </source>
</evidence>
<dbReference type="Gene3D" id="1.10.510.10">
    <property type="entry name" value="Transferase(Phosphotransferase) domain 1"/>
    <property type="match status" value="1"/>
</dbReference>
<dbReference type="PANTHER" id="PTHR24343:SF137">
    <property type="entry name" value="SERINE_THREONINE-PROTEIN KINASE HRK1"/>
    <property type="match status" value="1"/>
</dbReference>
<comment type="catalytic activity">
    <reaction evidence="7">
        <text>L-threonyl-[protein] + ATP = O-phospho-L-threonyl-[protein] + ADP + H(+)</text>
        <dbReference type="Rhea" id="RHEA:46608"/>
        <dbReference type="Rhea" id="RHEA-COMP:11060"/>
        <dbReference type="Rhea" id="RHEA-COMP:11605"/>
        <dbReference type="ChEBI" id="CHEBI:15378"/>
        <dbReference type="ChEBI" id="CHEBI:30013"/>
        <dbReference type="ChEBI" id="CHEBI:30616"/>
        <dbReference type="ChEBI" id="CHEBI:61977"/>
        <dbReference type="ChEBI" id="CHEBI:456216"/>
        <dbReference type="EC" id="2.7.11.1"/>
    </reaction>
</comment>
<reference evidence="12" key="1">
    <citation type="submission" date="2021-11" db="EMBL/GenBank/DDBJ databases">
        <authorList>
            <person name="Herlambang A."/>
            <person name="Guo Y."/>
            <person name="Takashima Y."/>
            <person name="Nishizawa T."/>
        </authorList>
    </citation>
    <scope>NUCLEOTIDE SEQUENCE</scope>
    <source>
        <strain evidence="12">E1425</strain>
    </source>
</reference>
<keyword evidence="5" id="KW-0418">Kinase</keyword>
<evidence type="ECO:0000256" key="5">
    <source>
        <dbReference type="ARBA" id="ARBA00022777"/>
    </source>
</evidence>
<protein>
    <recommendedName>
        <fullName evidence="1">non-specific serine/threonine protein kinase</fullName>
        <ecNumber evidence="1">2.7.11.1</ecNumber>
    </recommendedName>
</protein>
<feature type="binding site" evidence="9">
    <location>
        <position position="467"/>
    </location>
    <ligand>
        <name>ATP</name>
        <dbReference type="ChEBI" id="CHEBI:30616"/>
    </ligand>
</feature>
<evidence type="ECO:0000256" key="1">
    <source>
        <dbReference type="ARBA" id="ARBA00012513"/>
    </source>
</evidence>
<keyword evidence="6 9" id="KW-0067">ATP-binding</keyword>
<dbReference type="SMART" id="SM00220">
    <property type="entry name" value="S_TKc"/>
    <property type="match status" value="1"/>
</dbReference>
<dbReference type="Pfam" id="PF00069">
    <property type="entry name" value="Pkinase"/>
    <property type="match status" value="1"/>
</dbReference>
<feature type="region of interest" description="Disordered" evidence="10">
    <location>
        <begin position="300"/>
        <end position="340"/>
    </location>
</feature>
<evidence type="ECO:0000256" key="7">
    <source>
        <dbReference type="ARBA" id="ARBA00047899"/>
    </source>
</evidence>
<keyword evidence="13" id="KW-1185">Reference proteome</keyword>
<feature type="compositionally biased region" description="Low complexity" evidence="10">
    <location>
        <begin position="386"/>
        <end position="409"/>
    </location>
</feature>
<reference evidence="12" key="2">
    <citation type="journal article" date="2022" name="Microbiol. Resour. Announc.">
        <title>Whole-Genome Sequence of Entomortierella parvispora E1425, a Mucoromycotan Fungus Associated with Burkholderiaceae-Related Endosymbiotic Bacteria.</title>
        <authorList>
            <person name="Herlambang A."/>
            <person name="Guo Y."/>
            <person name="Takashima Y."/>
            <person name="Narisawa K."/>
            <person name="Ohta H."/>
            <person name="Nishizawa T."/>
        </authorList>
    </citation>
    <scope>NUCLEOTIDE SEQUENCE</scope>
    <source>
        <strain evidence="12">E1425</strain>
    </source>
</reference>
<dbReference type="PROSITE" id="PS50011">
    <property type="entry name" value="PROTEIN_KINASE_DOM"/>
    <property type="match status" value="1"/>
</dbReference>
<evidence type="ECO:0000259" key="11">
    <source>
        <dbReference type="PROSITE" id="PS50011"/>
    </source>
</evidence>
<evidence type="ECO:0000256" key="4">
    <source>
        <dbReference type="ARBA" id="ARBA00022741"/>
    </source>
</evidence>
<evidence type="ECO:0000256" key="9">
    <source>
        <dbReference type="PROSITE-ProRule" id="PRU10141"/>
    </source>
</evidence>
<keyword evidence="4 9" id="KW-0547">Nucleotide-binding</keyword>
<dbReference type="GO" id="GO:0005829">
    <property type="term" value="C:cytosol"/>
    <property type="evidence" value="ECO:0007669"/>
    <property type="project" value="TreeGrafter"/>
</dbReference>
<evidence type="ECO:0000256" key="8">
    <source>
        <dbReference type="ARBA" id="ARBA00048679"/>
    </source>
</evidence>
<feature type="compositionally biased region" description="Low complexity" evidence="10">
    <location>
        <begin position="118"/>
        <end position="142"/>
    </location>
</feature>
<dbReference type="PROSITE" id="PS00108">
    <property type="entry name" value="PROTEIN_KINASE_ST"/>
    <property type="match status" value="1"/>
</dbReference>
<feature type="compositionally biased region" description="Basic and acidic residues" evidence="10">
    <location>
        <begin position="311"/>
        <end position="326"/>
    </location>
</feature>
<feature type="region of interest" description="Disordered" evidence="10">
    <location>
        <begin position="728"/>
        <end position="773"/>
    </location>
</feature>
<dbReference type="PROSITE" id="PS00107">
    <property type="entry name" value="PROTEIN_KINASE_ATP"/>
    <property type="match status" value="1"/>
</dbReference>
<sequence>MMTLNNHHQGPNTVDLHSLVCAESASSIKRTIPVSPLACSASPEEVGKGDVPEIQQLPQSRQNSVTTMTSHILHSASSRLVIAEQLSQDPEQVGEGHHQEQRGLFERTAFDDDEASVSVSGPMTASPSSSGSGAQSPLSSTEVGVHPLQQHLLVHHLQHRVLNPPLHHGSTARPLLSRVNTDSTDVLVSEATSIEASRQNSRDDDMVHHLHHSHHSLHTPHHYHNHRQQSLPSTLSQGLRSQLPPKVSQPAVVEDTQGEPVSIDSEISVPVTASRSEAVPMAVARGLSPSSSLEQSHAALSSSAPVLSTIPDRRSSTSFFRRRDSTKSIPTSPTARATSHGIFHDLKRFLKSRTNSISNSPVLSPMTPSSPPSSPTIVDFNDLHLGGSSSDMNKKNSGSSSSSIGSSGEKSPRQQSHAHRHPHQHGNQIETDLRKKYGKLGKVLGKGTGGTVRLIRRESDKKLFAIKQFRKRKPDEDERTYIKKITSEYCLGSTLHHPNIIQTLDIIQEKSSSSGATDNFFEVMEFAKYELFTAVMSGTMERDEIACCFKGIAEGVAYLHEMGVAHRDLKLDNCVMNEQGIVKIIDFGCSMVYRLPFQTNIQMARGVSGSDPYIAPEVFSQEEHDPCGADVWSLAIIFVCMTLRRFPWTLPRPEMDPSFQAFVNPSGFGKARLMKLMPRESRDILGRMLEADPEKRAKMPEVLADEWVQSIDACTAEASCLYHPHHLGDTTFNPNPKPKPESSTAEQEDEKTSATSTTSESIMAMQIPVSPVH</sequence>
<feature type="compositionally biased region" description="Polar residues" evidence="10">
    <location>
        <begin position="228"/>
        <end position="240"/>
    </location>
</feature>
<accession>A0A9P3LXE5</accession>
<dbReference type="EMBL" id="BQFW01000008">
    <property type="protein sequence ID" value="GJJ74003.1"/>
    <property type="molecule type" value="Genomic_DNA"/>
</dbReference>
<feature type="region of interest" description="Disordered" evidence="10">
    <location>
        <begin position="357"/>
        <end position="430"/>
    </location>
</feature>